<protein>
    <submittedName>
        <fullName evidence="1">DUF2849 domain-containing protein</fullName>
    </submittedName>
</protein>
<gene>
    <name evidence="1" type="ORF">FIV46_16645</name>
</gene>
<keyword evidence="2" id="KW-1185">Reference proteome</keyword>
<accession>A0A501PBJ9</accession>
<dbReference type="OrthoDB" id="9815695at2"/>
<comment type="caution">
    <text evidence="1">The sequence shown here is derived from an EMBL/GenBank/DDBJ whole genome shotgun (WGS) entry which is preliminary data.</text>
</comment>
<proteinExistence type="predicted"/>
<dbReference type="AlphaFoldDB" id="A0A501PBJ9"/>
<organism evidence="1 2">
    <name type="scientific">Emcibacter nanhaiensis</name>
    <dbReference type="NCBI Taxonomy" id="1505037"/>
    <lineage>
        <taxon>Bacteria</taxon>
        <taxon>Pseudomonadati</taxon>
        <taxon>Pseudomonadota</taxon>
        <taxon>Alphaproteobacteria</taxon>
        <taxon>Emcibacterales</taxon>
        <taxon>Emcibacteraceae</taxon>
        <taxon>Emcibacter</taxon>
    </lineage>
</organism>
<evidence type="ECO:0000313" key="2">
    <source>
        <dbReference type="Proteomes" id="UP000319148"/>
    </source>
</evidence>
<sequence>MSEKQIITANHLQNGLNVYYVESADSVTWDQDSAAASQFDKEEIEEALHRAAESEKNNVVVGIYAIAADDDSAREKIRAQGPSIKYGHEVN</sequence>
<dbReference type="RefSeq" id="WP_139942046.1">
    <property type="nucleotide sequence ID" value="NZ_JBHSYP010000005.1"/>
</dbReference>
<dbReference type="EMBL" id="VFIY01000018">
    <property type="protein sequence ID" value="TPD57730.1"/>
    <property type="molecule type" value="Genomic_DNA"/>
</dbReference>
<dbReference type="InterPro" id="IPR021270">
    <property type="entry name" value="DUF2849"/>
</dbReference>
<dbReference type="Proteomes" id="UP000319148">
    <property type="component" value="Unassembled WGS sequence"/>
</dbReference>
<evidence type="ECO:0000313" key="1">
    <source>
        <dbReference type="EMBL" id="TPD57730.1"/>
    </source>
</evidence>
<name>A0A501PBJ9_9PROT</name>
<dbReference type="Pfam" id="PF11011">
    <property type="entry name" value="DUF2849"/>
    <property type="match status" value="1"/>
</dbReference>
<reference evidence="2" key="1">
    <citation type="submission" date="2019-06" db="EMBL/GenBank/DDBJ databases">
        <title>The complete genome of Emcibacter congregatus ZYLT.</title>
        <authorList>
            <person name="Zhao Z."/>
        </authorList>
    </citation>
    <scope>NUCLEOTIDE SEQUENCE [LARGE SCALE GENOMIC DNA]</scope>
    <source>
        <strain evidence="2">MCCC 1A06723</strain>
    </source>
</reference>